<protein>
    <submittedName>
        <fullName evidence="1">Uncharacterized protein</fullName>
    </submittedName>
</protein>
<evidence type="ECO:0000313" key="2">
    <source>
        <dbReference type="Proteomes" id="UP000000600"/>
    </source>
</evidence>
<dbReference type="KEGG" id="ptm:GSPATT00032356001"/>
<accession>A0BUA7</accession>
<dbReference type="AlphaFoldDB" id="A0BUA7"/>
<name>A0BUA7_PARTE</name>
<organism evidence="1 2">
    <name type="scientific">Paramecium tetraurelia</name>
    <dbReference type="NCBI Taxonomy" id="5888"/>
    <lineage>
        <taxon>Eukaryota</taxon>
        <taxon>Sar</taxon>
        <taxon>Alveolata</taxon>
        <taxon>Ciliophora</taxon>
        <taxon>Intramacronucleata</taxon>
        <taxon>Oligohymenophorea</taxon>
        <taxon>Peniculida</taxon>
        <taxon>Parameciidae</taxon>
        <taxon>Paramecium</taxon>
    </lineage>
</organism>
<dbReference type="GeneID" id="5015306"/>
<evidence type="ECO:0000313" key="1">
    <source>
        <dbReference type="EMBL" id="CAK62124.1"/>
    </source>
</evidence>
<keyword evidence="2" id="KW-1185">Reference proteome</keyword>
<dbReference type="Proteomes" id="UP000000600">
    <property type="component" value="Unassembled WGS sequence"/>
</dbReference>
<dbReference type="EMBL" id="CT868018">
    <property type="protein sequence ID" value="CAK62124.1"/>
    <property type="molecule type" value="Genomic_DNA"/>
</dbReference>
<dbReference type="InParanoid" id="A0BUA7"/>
<sequence length="219" mass="26332">MQDDYQALLQSVGIDKNQFNLREDNQSEMTFKHLHPDIQIVFQRMMKVKFYQKNILKQLFIENNKSKPISHSNMLHRLFLTPEKKQRSQAVSKPRWDLISTLNQSSFKKSIRSVDRTVSEFRYEISRNGKRSANTLNKVLGLANTWFDIILLPIIIRSNKLKIFMIINYHLNNKEITKQLMQKQNMLIEFNLLKGKFYHQQNLHQHEYQDKIMNMKQKY</sequence>
<proteinExistence type="predicted"/>
<reference evidence="1 2" key="1">
    <citation type="journal article" date="2006" name="Nature">
        <title>Global trends of whole-genome duplications revealed by the ciliate Paramecium tetraurelia.</title>
        <authorList>
            <consortium name="Genoscope"/>
            <person name="Aury J.-M."/>
            <person name="Jaillon O."/>
            <person name="Duret L."/>
            <person name="Noel B."/>
            <person name="Jubin C."/>
            <person name="Porcel B.M."/>
            <person name="Segurens B."/>
            <person name="Daubin V."/>
            <person name="Anthouard V."/>
            <person name="Aiach N."/>
            <person name="Arnaiz O."/>
            <person name="Billaut A."/>
            <person name="Beisson J."/>
            <person name="Blanc I."/>
            <person name="Bouhouche K."/>
            <person name="Camara F."/>
            <person name="Duharcourt S."/>
            <person name="Guigo R."/>
            <person name="Gogendeau D."/>
            <person name="Katinka M."/>
            <person name="Keller A.-M."/>
            <person name="Kissmehl R."/>
            <person name="Klotz C."/>
            <person name="Koll F."/>
            <person name="Le Moue A."/>
            <person name="Lepere C."/>
            <person name="Malinsky S."/>
            <person name="Nowacki M."/>
            <person name="Nowak J.K."/>
            <person name="Plattner H."/>
            <person name="Poulain J."/>
            <person name="Ruiz F."/>
            <person name="Serrano V."/>
            <person name="Zagulski M."/>
            <person name="Dessen P."/>
            <person name="Betermier M."/>
            <person name="Weissenbach J."/>
            <person name="Scarpelli C."/>
            <person name="Schachter V."/>
            <person name="Sperling L."/>
            <person name="Meyer E."/>
            <person name="Cohen J."/>
            <person name="Wincker P."/>
        </authorList>
    </citation>
    <scope>NUCLEOTIDE SEQUENCE [LARGE SCALE GENOMIC DNA]</scope>
    <source>
        <strain evidence="1 2">Stock d4-2</strain>
    </source>
</reference>
<gene>
    <name evidence="1" type="ORF">GSPATT00032356001</name>
</gene>
<dbReference type="RefSeq" id="XP_001429522.1">
    <property type="nucleotide sequence ID" value="XM_001429485.1"/>
</dbReference>
<dbReference type="HOGENOM" id="CLU_1263671_0_0_1"/>